<organism evidence="3 4">
    <name type="scientific">Punica granatum</name>
    <name type="common">Pomegranate</name>
    <dbReference type="NCBI Taxonomy" id="22663"/>
    <lineage>
        <taxon>Eukaryota</taxon>
        <taxon>Viridiplantae</taxon>
        <taxon>Streptophyta</taxon>
        <taxon>Embryophyta</taxon>
        <taxon>Tracheophyta</taxon>
        <taxon>Spermatophyta</taxon>
        <taxon>Magnoliopsida</taxon>
        <taxon>eudicotyledons</taxon>
        <taxon>Gunneridae</taxon>
        <taxon>Pentapetalae</taxon>
        <taxon>rosids</taxon>
        <taxon>malvids</taxon>
        <taxon>Myrtales</taxon>
        <taxon>Lythraceae</taxon>
        <taxon>Punica</taxon>
    </lineage>
</organism>
<evidence type="ECO:0000256" key="1">
    <source>
        <dbReference type="SAM" id="MobiDB-lite"/>
    </source>
</evidence>
<gene>
    <name evidence="3" type="ORF">CDL15_Pgr000973</name>
</gene>
<dbReference type="PANTHER" id="PTHR45023">
    <property type="match status" value="1"/>
</dbReference>
<reference evidence="4" key="1">
    <citation type="journal article" date="2017" name="Plant J.">
        <title>The pomegranate (Punica granatum L.) genome and the genomics of punicalagin biosynthesis.</title>
        <authorList>
            <person name="Qin G."/>
            <person name="Xu C."/>
            <person name="Ming R."/>
            <person name="Tang H."/>
            <person name="Guyot R."/>
            <person name="Kramer E.M."/>
            <person name="Hu Y."/>
            <person name="Yi X."/>
            <person name="Qi Y."/>
            <person name="Xu X."/>
            <person name="Gao Z."/>
            <person name="Pan H."/>
            <person name="Jian J."/>
            <person name="Tian Y."/>
            <person name="Yue Z."/>
            <person name="Xu Y."/>
        </authorList>
    </citation>
    <scope>NUCLEOTIDE SEQUENCE [LARGE SCALE GENOMIC DNA]</scope>
    <source>
        <strain evidence="4">cv. Dabenzi</strain>
    </source>
</reference>
<proteinExistence type="predicted"/>
<feature type="domain" description="No apical meristem-associated C-terminal" evidence="2">
    <location>
        <begin position="24"/>
        <end position="148"/>
    </location>
</feature>
<accession>A0A218XHX4</accession>
<dbReference type="EMBL" id="MTKT01001357">
    <property type="protein sequence ID" value="OWM84533.1"/>
    <property type="molecule type" value="Genomic_DNA"/>
</dbReference>
<evidence type="ECO:0000259" key="2">
    <source>
        <dbReference type="Pfam" id="PF14303"/>
    </source>
</evidence>
<dbReference type="AlphaFoldDB" id="A0A218XHX4"/>
<dbReference type="PANTHER" id="PTHR45023:SF4">
    <property type="entry name" value="GLYCINE-RICH PROTEIN-RELATED"/>
    <property type="match status" value="1"/>
</dbReference>
<dbReference type="Proteomes" id="UP000197138">
    <property type="component" value="Unassembled WGS sequence"/>
</dbReference>
<protein>
    <recommendedName>
        <fullName evidence="2">No apical meristem-associated C-terminal domain-containing protein</fullName>
    </recommendedName>
</protein>
<feature type="compositionally biased region" description="Polar residues" evidence="1">
    <location>
        <begin position="38"/>
        <end position="71"/>
    </location>
</feature>
<feature type="compositionally biased region" description="Basic and acidic residues" evidence="1">
    <location>
        <begin position="1"/>
        <end position="29"/>
    </location>
</feature>
<dbReference type="Pfam" id="PF14303">
    <property type="entry name" value="NAM-associated"/>
    <property type="match status" value="1"/>
</dbReference>
<feature type="region of interest" description="Disordered" evidence="1">
    <location>
        <begin position="1"/>
        <end position="106"/>
    </location>
</feature>
<dbReference type="InterPro" id="IPR029466">
    <property type="entry name" value="NAM-associated_C"/>
</dbReference>
<evidence type="ECO:0000313" key="3">
    <source>
        <dbReference type="EMBL" id="OWM84533.1"/>
    </source>
</evidence>
<feature type="compositionally biased region" description="Basic residues" evidence="1">
    <location>
        <begin position="87"/>
        <end position="96"/>
    </location>
</feature>
<evidence type="ECO:0000313" key="4">
    <source>
        <dbReference type="Proteomes" id="UP000197138"/>
    </source>
</evidence>
<name>A0A218XHX4_PUNGR</name>
<comment type="caution">
    <text evidence="3">The sequence shown here is derived from an EMBL/GenBank/DDBJ whole genome shotgun (WGS) entry which is preliminary data.</text>
</comment>
<sequence length="157" mass="17724">MNDDDVRAMAHAEYGRKSEGKKTSFERNWKILTDNPKWANSFTANSGGSKRTKTSASRQYSSSSNLEQTHPVNDAVESPVHPQGNKAAKRKAKGKSKTSGTTERYDKLKMQVARRLSLIEDFNKENERENDHAILIVDTSIMTDEQQEIHVAQVDEN</sequence>